<keyword evidence="4" id="KW-1185">Reference proteome</keyword>
<feature type="coiled-coil region" evidence="1">
    <location>
        <begin position="358"/>
        <end position="519"/>
    </location>
</feature>
<accession>A0A9P7BV51</accession>
<name>A0A9P7BV51_RHIOR</name>
<evidence type="ECO:0000256" key="2">
    <source>
        <dbReference type="SAM" id="MobiDB-lite"/>
    </source>
</evidence>
<dbReference type="EMBL" id="JAANQT010000309">
    <property type="protein sequence ID" value="KAG1312171.1"/>
    <property type="molecule type" value="Genomic_DNA"/>
</dbReference>
<feature type="compositionally biased region" description="Low complexity" evidence="2">
    <location>
        <begin position="41"/>
        <end position="58"/>
    </location>
</feature>
<feature type="compositionally biased region" description="Low complexity" evidence="2">
    <location>
        <begin position="64"/>
        <end position="122"/>
    </location>
</feature>
<feature type="region of interest" description="Disordered" evidence="2">
    <location>
        <begin position="1"/>
        <end position="141"/>
    </location>
</feature>
<gene>
    <name evidence="3" type="ORF">G6F64_003231</name>
</gene>
<feature type="coiled-coil region" evidence="1">
    <location>
        <begin position="567"/>
        <end position="608"/>
    </location>
</feature>
<proteinExistence type="predicted"/>
<organism evidence="3 4">
    <name type="scientific">Rhizopus oryzae</name>
    <name type="common">Mucormycosis agent</name>
    <name type="synonym">Rhizopus arrhizus var. delemar</name>
    <dbReference type="NCBI Taxonomy" id="64495"/>
    <lineage>
        <taxon>Eukaryota</taxon>
        <taxon>Fungi</taxon>
        <taxon>Fungi incertae sedis</taxon>
        <taxon>Mucoromycota</taxon>
        <taxon>Mucoromycotina</taxon>
        <taxon>Mucoromycetes</taxon>
        <taxon>Mucorales</taxon>
        <taxon>Mucorineae</taxon>
        <taxon>Rhizopodaceae</taxon>
        <taxon>Rhizopus</taxon>
    </lineage>
</organism>
<keyword evidence="1" id="KW-0175">Coiled coil</keyword>
<sequence>MADKTQPVSRSTTKRKSILSDLGIQPNALANKSTDPKPTARKAPPAAIKTDRTTTTPSSPSPRRPSTVPTSPSVNRVVRPSKTPLTKPATPSKTTAAASPTRRRSVVPSSTTSSSRPLSSPLARVAPTTSHTKRTSLAESTIKEKVSEELLEQKENEIERLKKENEKQVASLQQEIEILKKQIESSPSSVTENATNKDQQVVDQLKEAHQQEINKLSESQEKRLESELIKLRDEYEKKLEAKDKEIVEQISYVKAENDRLKNELETKQNEINQDKAEIINYKTHVASLEEQIMNLENSTTSSHVRKLETDLTNATSALEQHKHQSQLQIEGLERRQREEMRQLQSGTDDSAMAWLEKTKAAQQEVNVLQDMLEKQQKEHNDRIQSLEQAYEKQISELKQVCHQKELEIEERSGEIENLLDRVETLQNSLEAATTRLEHTTRLTPTTSLSTSETSGNEMYIKRLEAKQKELDDLKSRLVEIKETHESQLNRLGQEKANDIQELRKTIARLEQQAGNKNEMRNVDEERLIRVAEQHRKEISVMHDQYQSAIDTKNKELEDYAYRVKALVTSKQKEIEGYEIKLKELEKTKKAHRDENEQLIKLVNQLQGELHQENTSN</sequence>
<comment type="caution">
    <text evidence="3">The sequence shown here is derived from an EMBL/GenBank/DDBJ whole genome shotgun (WGS) entry which is preliminary data.</text>
</comment>
<dbReference type="AlphaFoldDB" id="A0A9P7BV51"/>
<dbReference type="Proteomes" id="UP000716291">
    <property type="component" value="Unassembled WGS sequence"/>
</dbReference>
<reference evidence="3" key="1">
    <citation type="journal article" date="2020" name="Microb. Genom.">
        <title>Genetic diversity of clinical and environmental Mucorales isolates obtained from an investigation of mucormycosis cases among solid organ transplant recipients.</title>
        <authorList>
            <person name="Nguyen M.H."/>
            <person name="Kaul D."/>
            <person name="Muto C."/>
            <person name="Cheng S.J."/>
            <person name="Richter R.A."/>
            <person name="Bruno V.M."/>
            <person name="Liu G."/>
            <person name="Beyhan S."/>
            <person name="Sundermann A.J."/>
            <person name="Mounaud S."/>
            <person name="Pasculle A.W."/>
            <person name="Nierman W.C."/>
            <person name="Driscoll E."/>
            <person name="Cumbie R."/>
            <person name="Clancy C.J."/>
            <person name="Dupont C.L."/>
        </authorList>
    </citation>
    <scope>NUCLEOTIDE SEQUENCE</scope>
    <source>
        <strain evidence="3">GL11</strain>
    </source>
</reference>
<protein>
    <submittedName>
        <fullName evidence="3">Uncharacterized protein</fullName>
    </submittedName>
</protein>
<feature type="coiled-coil region" evidence="1">
    <location>
        <begin position="144"/>
        <end position="324"/>
    </location>
</feature>
<evidence type="ECO:0000313" key="3">
    <source>
        <dbReference type="EMBL" id="KAG1312171.1"/>
    </source>
</evidence>
<evidence type="ECO:0000313" key="4">
    <source>
        <dbReference type="Proteomes" id="UP000716291"/>
    </source>
</evidence>
<evidence type="ECO:0000256" key="1">
    <source>
        <dbReference type="SAM" id="Coils"/>
    </source>
</evidence>
<feature type="compositionally biased region" description="Polar residues" evidence="2">
    <location>
        <begin position="1"/>
        <end position="11"/>
    </location>
</feature>
<feature type="compositionally biased region" description="Polar residues" evidence="2">
    <location>
        <begin position="127"/>
        <end position="139"/>
    </location>
</feature>